<dbReference type="EMBL" id="CP013388">
    <property type="protein sequence ID" value="AOJ07579.1"/>
    <property type="molecule type" value="Genomic_DNA"/>
</dbReference>
<dbReference type="AlphaFoldDB" id="A0A1B4FV75"/>
<proteinExistence type="predicted"/>
<dbReference type="RefSeq" id="WP_066484266.1">
    <property type="nucleotide sequence ID" value="NZ_CP013388.1"/>
</dbReference>
<name>A0A1B4FV75_9BURK</name>
<sequence length="247" mass="27440">MGVGFQAFTESGVFQIDGQTPNYQLVQSMSMVSQWIGINTVRNNANIQYHGDYWVASFTFSANMPLYAFSADAGVGISLWDANSNDGRTYTVRFITEAQTTVRLFVFSKVPPSGSRYGLQVFDQQGQLIADAASPFFRVLDVIYDAYIPANGGEGWTVEGAPNPPWQLRSYGRPVLISSMWAAHYIWGSSNSNQHLWDILEIGTVRVNGGDVGWGTRIYNGGRAPNITTFRECWRMQFMVIDGTGII</sequence>
<accession>A0A1B4FV75</accession>
<dbReference type="Proteomes" id="UP000067711">
    <property type="component" value="Chromosome 2"/>
</dbReference>
<evidence type="ECO:0000313" key="2">
    <source>
        <dbReference type="Proteomes" id="UP000067711"/>
    </source>
</evidence>
<reference evidence="1 2" key="1">
    <citation type="submission" date="2015-12" db="EMBL/GenBank/DDBJ databases">
        <title>Diversity of Burkholderia near neighbor genomes.</title>
        <authorList>
            <person name="Sahl J."/>
            <person name="Wagner D."/>
            <person name="Keim P."/>
        </authorList>
    </citation>
    <scope>NUCLEOTIDE SEQUENCE [LARGE SCALE GENOMIC DNA]</scope>
    <source>
        <strain evidence="1 2">BDU8</strain>
    </source>
</reference>
<gene>
    <name evidence="1" type="ORF">WS71_09845</name>
</gene>
<protein>
    <submittedName>
        <fullName evidence="1">Uncharacterized protein</fullName>
    </submittedName>
</protein>
<evidence type="ECO:0000313" key="1">
    <source>
        <dbReference type="EMBL" id="AOJ07579.1"/>
    </source>
</evidence>
<organism evidence="1 2">
    <name type="scientific">Burkholderia mayonis</name>
    <dbReference type="NCBI Taxonomy" id="1385591"/>
    <lineage>
        <taxon>Bacteria</taxon>
        <taxon>Pseudomonadati</taxon>
        <taxon>Pseudomonadota</taxon>
        <taxon>Betaproteobacteria</taxon>
        <taxon>Burkholderiales</taxon>
        <taxon>Burkholderiaceae</taxon>
        <taxon>Burkholderia</taxon>
        <taxon>pseudomallei group</taxon>
    </lineage>
</organism>